<proteinExistence type="predicted"/>
<keyword evidence="6" id="KW-0067">ATP-binding</keyword>
<gene>
    <name evidence="12" type="ORF">OFUS_LOCUS3985</name>
</gene>
<dbReference type="Pfam" id="PF00005">
    <property type="entry name" value="ABC_tran"/>
    <property type="match status" value="2"/>
</dbReference>
<evidence type="ECO:0000313" key="13">
    <source>
        <dbReference type="Proteomes" id="UP000749559"/>
    </source>
</evidence>
<comment type="caution">
    <text evidence="12">The sequence shown here is derived from an EMBL/GenBank/DDBJ whole genome shotgun (WGS) entry which is preliminary data.</text>
</comment>
<dbReference type="GO" id="GO:0005319">
    <property type="term" value="F:lipid transporter activity"/>
    <property type="evidence" value="ECO:0007669"/>
    <property type="project" value="TreeGrafter"/>
</dbReference>
<evidence type="ECO:0000256" key="9">
    <source>
        <dbReference type="ARBA" id="ARBA00023136"/>
    </source>
</evidence>
<dbReference type="InterPro" id="IPR027417">
    <property type="entry name" value="P-loop_NTPase"/>
</dbReference>
<dbReference type="InterPro" id="IPR026082">
    <property type="entry name" value="ABCA"/>
</dbReference>
<evidence type="ECO:0000256" key="7">
    <source>
        <dbReference type="ARBA" id="ARBA00022989"/>
    </source>
</evidence>
<dbReference type="GO" id="GO:0016020">
    <property type="term" value="C:membrane"/>
    <property type="evidence" value="ECO:0007669"/>
    <property type="project" value="InterPro"/>
</dbReference>
<keyword evidence="9" id="KW-0472">Membrane</keyword>
<dbReference type="SUPFAM" id="SSF52540">
    <property type="entry name" value="P-loop containing nucleoside triphosphate hydrolases"/>
    <property type="match status" value="2"/>
</dbReference>
<keyword evidence="2" id="KW-0813">Transport</keyword>
<keyword evidence="5" id="KW-0547">Nucleotide-binding</keyword>
<dbReference type="PROSITE" id="PS00211">
    <property type="entry name" value="ABC_TRANSPORTER_1"/>
    <property type="match status" value="1"/>
</dbReference>
<evidence type="ECO:0000256" key="11">
    <source>
        <dbReference type="ARBA" id="ARBA00050894"/>
    </source>
</evidence>
<evidence type="ECO:0000256" key="2">
    <source>
        <dbReference type="ARBA" id="ARBA00022448"/>
    </source>
</evidence>
<dbReference type="FunFam" id="3.40.50.300:FF:000327">
    <property type="entry name" value="ATP-binding cassette sub-family A member 3"/>
    <property type="match status" value="1"/>
</dbReference>
<dbReference type="CDD" id="cd03263">
    <property type="entry name" value="ABC_subfamily_A"/>
    <property type="match status" value="2"/>
</dbReference>
<keyword evidence="3" id="KW-0812">Transmembrane</keyword>
<keyword evidence="13" id="KW-1185">Reference proteome</keyword>
<dbReference type="GO" id="GO:0016887">
    <property type="term" value="F:ATP hydrolysis activity"/>
    <property type="evidence" value="ECO:0007669"/>
    <property type="project" value="InterPro"/>
</dbReference>
<name>A0A8J1TFB9_OWEFU</name>
<dbReference type="Pfam" id="PF23321">
    <property type="entry name" value="R1_ABCA1"/>
    <property type="match status" value="1"/>
</dbReference>
<keyword evidence="4" id="KW-0677">Repeat</keyword>
<evidence type="ECO:0000256" key="8">
    <source>
        <dbReference type="ARBA" id="ARBA00023055"/>
    </source>
</evidence>
<evidence type="ECO:0000256" key="3">
    <source>
        <dbReference type="ARBA" id="ARBA00022692"/>
    </source>
</evidence>
<evidence type="ECO:0000313" key="12">
    <source>
        <dbReference type="EMBL" id="CAH1776854.1"/>
    </source>
</evidence>
<dbReference type="GO" id="GO:0012505">
    <property type="term" value="C:endomembrane system"/>
    <property type="evidence" value="ECO:0007669"/>
    <property type="project" value="UniProtKB-SubCell"/>
</dbReference>
<dbReference type="InterPro" id="IPR017871">
    <property type="entry name" value="ABC_transporter-like_CS"/>
</dbReference>
<dbReference type="InterPro" id="IPR056264">
    <property type="entry name" value="R2_ABCA1-4-like"/>
</dbReference>
<dbReference type="OrthoDB" id="6512918at2759"/>
<keyword evidence="8" id="KW-0445">Lipid transport</keyword>
<dbReference type="Gene3D" id="3.40.50.300">
    <property type="entry name" value="P-loop containing nucleotide triphosphate hydrolases"/>
    <property type="match status" value="2"/>
</dbReference>
<evidence type="ECO:0000256" key="4">
    <source>
        <dbReference type="ARBA" id="ARBA00022737"/>
    </source>
</evidence>
<organism evidence="12 13">
    <name type="scientific">Owenia fusiformis</name>
    <name type="common">Polychaete worm</name>
    <dbReference type="NCBI Taxonomy" id="6347"/>
    <lineage>
        <taxon>Eukaryota</taxon>
        <taxon>Metazoa</taxon>
        <taxon>Spiralia</taxon>
        <taxon>Lophotrochozoa</taxon>
        <taxon>Annelida</taxon>
        <taxon>Polychaeta</taxon>
        <taxon>Sedentaria</taxon>
        <taxon>Canalipalpata</taxon>
        <taxon>Sabellida</taxon>
        <taxon>Oweniida</taxon>
        <taxon>Oweniidae</taxon>
        <taxon>Owenia</taxon>
    </lineage>
</organism>
<dbReference type="GO" id="GO:0005737">
    <property type="term" value="C:cytoplasm"/>
    <property type="evidence" value="ECO:0007669"/>
    <property type="project" value="UniProtKB-ARBA"/>
</dbReference>
<keyword evidence="10" id="KW-0325">Glycoprotein</keyword>
<dbReference type="FunFam" id="3.40.50.300:FF:000465">
    <property type="entry name" value="ATP-binding cassette, sub-family A (ABC1), member 3"/>
    <property type="match status" value="1"/>
</dbReference>
<sequence>MARSSQFLLLLWKNYLLQKRRILVTVFEIGIPTFLTIILILIRQRVVSEDVPNPTEWQSFDVDKLPSNPFPFGKWQLGFTPSDPEVQSLMERVGSRLNCDVQGYGTEELMVSRLNNISTGLNYLSGIVFSSGVASLGDSNSIRYTIRMKSYRQSTGTLNLVTNNWYTEYNFPGFQRVGPRERGRTYGGSPGYMREGFLPLQHVIDSELIRHKNPNATLEEDLDIQLRRFPYPPYINDAFVLVLQQQFPFIIMLSFIFTALQVVKEVVHEKEKKLKESMKMMGLNGWLHWVAWFTKYLIFLLISVLLMTFFFCIRVGNGAVVANTDPSLLFVFLLLYSVTTIMYCFMISTFFSKANSGAAAAGIIFYSTYIPYMPISMNYDTLNLAQKVGPMIFHNIAMAYGGRVIGMYEGIGSGLQWRYFFTPVSVDDSLTMAHIFLMLIVDAVLYGLVTWYVEGVFPGEYGIPQPWYFPFTRSYWCGAKQLNAVGDDDEEIMGGGYGQNSEYFEKEPMRLNPGIKIRNLRKEFGQKTAVAGMTLNMYEGQITALLGHNGAGKTTTMSMLTGFIPPTSGTAFVNGFDIRKDISRVRSSLGLCPQHDVLFDLLTVEEHLTFFAKLKGYPSEKVQGEIDYILKCVGLEPKRHAQTRTLSGGMKRKLSVGIALIGDSKVVILDEPTSGMDPDARRATWDILQKNREGRTMVLTTHFMDEADLLGDRIAIMAEGVVQCAGSSLYLKNKYGVGYHMVIVKDQSCDVNMVTEVVKRHVPEAEMESNISAELAYILPHESSPQFEALFTELEDNRSKLGISSFGASVTTMEEVFLKVGENANEGKFSDRMKSDPAVPTSAAEPPPDYDADNGINVIYANGSGKHSPDNTDLNGKLGNGYTANGTANQGRVNYGATHDYDTCISKNESQIQLCSLDNQRSSNKVFSIQVQRNTGIDLYFQQFYAMFLKRVLHTARNLLVTVTQMLVPVLFTVIALTILRLLPKLGDSAPLVLSLNKFSEQIVAYTGGQGPTSLTAGLASVYGKGVAGIAQQAINIDKAGNISMQEYLIQQGTSDLTEYNRRQMIAATFDSTNASRINRTAKAIGHFNNQAYHTPAITLTVLDNALLNYYTNSTNMDIQTTNHPLPRTVTEQINDSFAGALIGFTISICVMFGTSFLVSTFVVFIIKERSVKSKHIQFASGVHTINFWLSTFCWDIFNYLIPCLLLLIVFAGFDVKAYIAETNAGYVVLIFLLYGWAILPMMYLLSFMFEVPSSGFVAMVIWNILSGTATVLAVIILKIPALESVDVANVLEWVFLILLPNYALGQSLIDFYANYDAKSICLNPDWNLDELCPLLPVNATNPCCRNKCGNNCAVWEDNYLSWNVPGIGRYMIFMAVQGLVFSALIFLIESDVLKSFWYSAMSYGTKPADQSESHVSIVERQTSQSHIQEDDDVVKERERVLNTSISDLMQTDSLILKDLRKSYGSFVAVENTCVGIPQAETFGLLGVNGAGKTTTFKMMTGDETITRGNAYVNGFGVRTNIKEVQQRLGYCPQFDALIDQMTVTETLFMYARLRGVVENQIPTIAKDIMDTLLLQDHANKLAKDLSGGNKRKLSTGIALIGDPPIVFLDEPTTGMDPVARRLLWDTLSKVRESGRTLVLTSHSMEECEALCTRIAIMVNGVFKCLGSPQHLKNKFGEGYTLMAKVGHTESHSDSTAEALMNFIEGRFPGSVLKDEHQGYVHYQILGSDELTWARIFGIMERAKKDYNIEDYSVSQTTLDQVFINFARAQVPPRETDVGTCNKCGMLCKFCFCCGCCTDAHRE</sequence>
<dbReference type="Pfam" id="PF12698">
    <property type="entry name" value="ABC2_membrane_3"/>
    <property type="match status" value="2"/>
</dbReference>
<accession>A0A8J1TFB9</accession>
<dbReference type="InterPro" id="IPR003439">
    <property type="entry name" value="ABC_transporter-like_ATP-bd"/>
</dbReference>
<keyword evidence="7" id="KW-1133">Transmembrane helix</keyword>
<dbReference type="PANTHER" id="PTHR19229:SF250">
    <property type="entry name" value="ABC TRANSPORTER DOMAIN-CONTAINING PROTEIN-RELATED"/>
    <property type="match status" value="1"/>
</dbReference>
<evidence type="ECO:0000256" key="5">
    <source>
        <dbReference type="ARBA" id="ARBA00022741"/>
    </source>
</evidence>
<dbReference type="EMBL" id="CAIIXF020000002">
    <property type="protein sequence ID" value="CAH1776854.1"/>
    <property type="molecule type" value="Genomic_DNA"/>
</dbReference>
<dbReference type="Proteomes" id="UP000749559">
    <property type="component" value="Unassembled WGS sequence"/>
</dbReference>
<reference evidence="12" key="1">
    <citation type="submission" date="2022-03" db="EMBL/GenBank/DDBJ databases">
        <authorList>
            <person name="Martin C."/>
        </authorList>
    </citation>
    <scope>NUCLEOTIDE SEQUENCE</scope>
</reference>
<evidence type="ECO:0000256" key="1">
    <source>
        <dbReference type="ARBA" id="ARBA00004127"/>
    </source>
</evidence>
<protein>
    <submittedName>
        <fullName evidence="12">Uncharacterized protein</fullName>
    </submittedName>
</protein>
<dbReference type="SMART" id="SM00382">
    <property type="entry name" value="AAA"/>
    <property type="match status" value="2"/>
</dbReference>
<evidence type="ECO:0000256" key="6">
    <source>
        <dbReference type="ARBA" id="ARBA00022840"/>
    </source>
</evidence>
<comment type="subcellular location">
    <subcellularLocation>
        <location evidence="1">Endomembrane system</location>
        <topology evidence="1">Multi-pass membrane protein</topology>
    </subcellularLocation>
</comment>
<dbReference type="GO" id="GO:0005524">
    <property type="term" value="F:ATP binding"/>
    <property type="evidence" value="ECO:0007669"/>
    <property type="project" value="UniProtKB-KW"/>
</dbReference>
<comment type="catalytic activity">
    <reaction evidence="11">
        <text>cholesterol(in) + ATP + H2O = cholesterol(out) + ADP + phosphate + H(+)</text>
        <dbReference type="Rhea" id="RHEA:39051"/>
        <dbReference type="ChEBI" id="CHEBI:15377"/>
        <dbReference type="ChEBI" id="CHEBI:15378"/>
        <dbReference type="ChEBI" id="CHEBI:16113"/>
        <dbReference type="ChEBI" id="CHEBI:30616"/>
        <dbReference type="ChEBI" id="CHEBI:43474"/>
        <dbReference type="ChEBI" id="CHEBI:456216"/>
    </reaction>
    <physiologicalReaction direction="left-to-right" evidence="11">
        <dbReference type="Rhea" id="RHEA:39052"/>
    </physiologicalReaction>
</comment>
<evidence type="ECO:0000256" key="10">
    <source>
        <dbReference type="ARBA" id="ARBA00023180"/>
    </source>
</evidence>
<dbReference type="PROSITE" id="PS50893">
    <property type="entry name" value="ABC_TRANSPORTER_2"/>
    <property type="match status" value="2"/>
</dbReference>
<dbReference type="PANTHER" id="PTHR19229">
    <property type="entry name" value="ATP-BINDING CASSETTE TRANSPORTER SUBFAMILY A ABCA"/>
    <property type="match status" value="1"/>
</dbReference>
<dbReference type="InterPro" id="IPR003593">
    <property type="entry name" value="AAA+_ATPase"/>
</dbReference>
<dbReference type="GO" id="GO:0140359">
    <property type="term" value="F:ABC-type transporter activity"/>
    <property type="evidence" value="ECO:0007669"/>
    <property type="project" value="InterPro"/>
</dbReference>
<dbReference type="InterPro" id="IPR013525">
    <property type="entry name" value="ABC2_TM"/>
</dbReference>